<sequence>MQDVRRVFTNLEEATTSAKAAASGYRGTLRIVASDGTVKPRLSSWLARCCEEGPEIEIRLFDVSLAEQLRGLRKGHFDAGFACADAVSEDIAAQAIWQDMLMLAVALALRTATSESAIALTPER</sequence>
<keyword evidence="3" id="KW-0238">DNA-binding</keyword>
<keyword evidence="7" id="KW-1185">Reference proteome</keyword>
<evidence type="ECO:0000256" key="4">
    <source>
        <dbReference type="ARBA" id="ARBA00023163"/>
    </source>
</evidence>
<reference evidence="6 7" key="1">
    <citation type="submission" date="2018-04" db="EMBL/GenBank/DDBJ databases">
        <title>Active sludge and wastewater microbial communities from Klosterneuburg, Austria.</title>
        <authorList>
            <person name="Wagner M."/>
        </authorList>
    </citation>
    <scope>NUCLEOTIDE SEQUENCE [LARGE SCALE GENOMIC DNA]</scope>
    <source>
        <strain evidence="6 7">Nm 57</strain>
    </source>
</reference>
<dbReference type="Pfam" id="PF03466">
    <property type="entry name" value="LysR_substrate"/>
    <property type="match status" value="1"/>
</dbReference>
<evidence type="ECO:0000313" key="6">
    <source>
        <dbReference type="EMBL" id="PXV79402.1"/>
    </source>
</evidence>
<evidence type="ECO:0000256" key="2">
    <source>
        <dbReference type="ARBA" id="ARBA00023015"/>
    </source>
</evidence>
<dbReference type="SUPFAM" id="SSF53850">
    <property type="entry name" value="Periplasmic binding protein-like II"/>
    <property type="match status" value="1"/>
</dbReference>
<feature type="domain" description="LysR substrate-binding" evidence="5">
    <location>
        <begin position="23"/>
        <end position="109"/>
    </location>
</feature>
<accession>A0ABX5M6E7</accession>
<comment type="similarity">
    <text evidence="1">Belongs to the LysR transcriptional regulatory family.</text>
</comment>
<dbReference type="PANTHER" id="PTHR30346:SF0">
    <property type="entry name" value="HCA OPERON TRANSCRIPTIONAL ACTIVATOR HCAR"/>
    <property type="match status" value="1"/>
</dbReference>
<dbReference type="EMBL" id="QICQ01000023">
    <property type="protein sequence ID" value="PXV79402.1"/>
    <property type="molecule type" value="Genomic_DNA"/>
</dbReference>
<proteinExistence type="inferred from homology"/>
<dbReference type="Proteomes" id="UP000247780">
    <property type="component" value="Unassembled WGS sequence"/>
</dbReference>
<keyword evidence="4" id="KW-0804">Transcription</keyword>
<dbReference type="InterPro" id="IPR005119">
    <property type="entry name" value="LysR_subst-bd"/>
</dbReference>
<dbReference type="Gene3D" id="3.40.190.10">
    <property type="entry name" value="Periplasmic binding protein-like II"/>
    <property type="match status" value="1"/>
</dbReference>
<protein>
    <submittedName>
        <fullName evidence="6">LysR substrate binding domain-containing protein</fullName>
    </submittedName>
</protein>
<dbReference type="RefSeq" id="WP_011633145.1">
    <property type="nucleotide sequence ID" value="NZ_QICQ01000023.1"/>
</dbReference>
<comment type="caution">
    <text evidence="6">The sequence shown here is derived from an EMBL/GenBank/DDBJ whole genome shotgun (WGS) entry which is preliminary data.</text>
</comment>
<evidence type="ECO:0000313" key="7">
    <source>
        <dbReference type="Proteomes" id="UP000247780"/>
    </source>
</evidence>
<name>A0ABX5M6E7_9PROT</name>
<dbReference type="PANTHER" id="PTHR30346">
    <property type="entry name" value="TRANSCRIPTIONAL DUAL REGULATOR HCAR-RELATED"/>
    <property type="match status" value="1"/>
</dbReference>
<gene>
    <name evidence="6" type="ORF">C8R14_12310</name>
</gene>
<keyword evidence="2" id="KW-0805">Transcription regulation</keyword>
<evidence type="ECO:0000256" key="1">
    <source>
        <dbReference type="ARBA" id="ARBA00009437"/>
    </source>
</evidence>
<evidence type="ECO:0000259" key="5">
    <source>
        <dbReference type="Pfam" id="PF03466"/>
    </source>
</evidence>
<organism evidence="6 7">
    <name type="scientific">Nitrosomonas eutropha</name>
    <dbReference type="NCBI Taxonomy" id="916"/>
    <lineage>
        <taxon>Bacteria</taxon>
        <taxon>Pseudomonadati</taxon>
        <taxon>Pseudomonadota</taxon>
        <taxon>Betaproteobacteria</taxon>
        <taxon>Nitrosomonadales</taxon>
        <taxon>Nitrosomonadaceae</taxon>
        <taxon>Nitrosomonas</taxon>
    </lineage>
</organism>
<evidence type="ECO:0000256" key="3">
    <source>
        <dbReference type="ARBA" id="ARBA00023125"/>
    </source>
</evidence>